<reference evidence="2" key="1">
    <citation type="journal article" date="2020" name="Nature">
        <title>Giant virus diversity and host interactions through global metagenomics.</title>
        <authorList>
            <person name="Schulz F."/>
            <person name="Roux S."/>
            <person name="Paez-Espino D."/>
            <person name="Jungbluth S."/>
            <person name="Walsh D.A."/>
            <person name="Denef V.J."/>
            <person name="McMahon K.D."/>
            <person name="Konstantinidis K.T."/>
            <person name="Eloe-Fadrosh E.A."/>
            <person name="Kyrpides N.C."/>
            <person name="Woyke T."/>
        </authorList>
    </citation>
    <scope>NUCLEOTIDE SEQUENCE</scope>
    <source>
        <strain evidence="2">GVMAG-M-3300009159-65</strain>
    </source>
</reference>
<dbReference type="AlphaFoldDB" id="A0A6C0EVJ9"/>
<organism evidence="2">
    <name type="scientific">viral metagenome</name>
    <dbReference type="NCBI Taxonomy" id="1070528"/>
    <lineage>
        <taxon>unclassified sequences</taxon>
        <taxon>metagenomes</taxon>
        <taxon>organismal metagenomes</taxon>
    </lineage>
</organism>
<dbReference type="EMBL" id="MN738933">
    <property type="protein sequence ID" value="QHT32260.1"/>
    <property type="molecule type" value="Genomic_DNA"/>
</dbReference>
<protein>
    <submittedName>
        <fullName evidence="2">Uncharacterized protein</fullName>
    </submittedName>
</protein>
<accession>A0A6C0EVJ9</accession>
<sequence length="38" mass="4324">MNTSENLMYQTDNIDKIYLSLCSLVIISLLFVASKRVS</sequence>
<name>A0A6C0EVJ9_9ZZZZ</name>
<keyword evidence="1" id="KW-0472">Membrane</keyword>
<evidence type="ECO:0000256" key="1">
    <source>
        <dbReference type="SAM" id="Phobius"/>
    </source>
</evidence>
<proteinExistence type="predicted"/>
<feature type="transmembrane region" description="Helical" evidence="1">
    <location>
        <begin position="17"/>
        <end position="34"/>
    </location>
</feature>
<keyword evidence="1" id="KW-1133">Transmembrane helix</keyword>
<keyword evidence="1" id="KW-0812">Transmembrane</keyword>
<evidence type="ECO:0000313" key="2">
    <source>
        <dbReference type="EMBL" id="QHT32260.1"/>
    </source>
</evidence>